<evidence type="ECO:0000256" key="2">
    <source>
        <dbReference type="ARBA" id="ARBA00022679"/>
    </source>
</evidence>
<dbReference type="PANTHER" id="PTHR20961">
    <property type="entry name" value="GLYCOSYLTRANSFERASE"/>
    <property type="match status" value="1"/>
</dbReference>
<protein>
    <recommendedName>
        <fullName evidence="4">Glycosyltransferase 61 catalytic domain-containing protein</fullName>
    </recommendedName>
</protein>
<dbReference type="Pfam" id="PF04577">
    <property type="entry name" value="Glyco_transf_61"/>
    <property type="match status" value="1"/>
</dbReference>
<evidence type="ECO:0000256" key="3">
    <source>
        <dbReference type="ARBA" id="ARBA00023180"/>
    </source>
</evidence>
<dbReference type="InterPro" id="IPR049625">
    <property type="entry name" value="Glyco_transf_61_cat"/>
</dbReference>
<organism evidence="5 6">
    <name type="scientific">Clostridium puniceum</name>
    <dbReference type="NCBI Taxonomy" id="29367"/>
    <lineage>
        <taxon>Bacteria</taxon>
        <taxon>Bacillati</taxon>
        <taxon>Bacillota</taxon>
        <taxon>Clostridia</taxon>
        <taxon>Eubacteriales</taxon>
        <taxon>Clostridiaceae</taxon>
        <taxon>Clostridium</taxon>
    </lineage>
</organism>
<proteinExistence type="predicted"/>
<dbReference type="GO" id="GO:0016757">
    <property type="term" value="F:glycosyltransferase activity"/>
    <property type="evidence" value="ECO:0007669"/>
    <property type="project" value="UniProtKB-KW"/>
</dbReference>
<sequence length="375" mass="43957">MSIERRLNNISCKEYCNIHNYKYFIKQKEQSQKNYIPNYRDNTKANNYINIKFPEIYIAELYNVNLIGGNSIIFDKNDNCIYDLPLRDHENRFNLAVSNVYFVDRNVTLTYYEKANEKIEEGIMLLSNASFNYFHFNMEVLSKLCLINEIEEYNKIPILVDERCFKIKSFKDELDMLNIHGRNIIPLKLGYCYDIDKLIYISDLLIGPIDLKKNTLLRYEDYIMNDTAVNLLHDNLSINGTTSKKLFISRKNCFGTRILLNQNTIEQIFKDHDYEIVYPEIMSFQDQLKVFSEAEFIAGASGAGFTNILFANKNAKIICILPKEIQLSCYSNIAGVLGQQCHYLDAKVHYNPNVVLYQNSFELEEDYLRNFLKNV</sequence>
<dbReference type="OrthoDB" id="1883336at2"/>
<dbReference type="InterPro" id="IPR007657">
    <property type="entry name" value="Glycosyltransferase_61"/>
</dbReference>
<keyword evidence="2" id="KW-0808">Transferase</keyword>
<evidence type="ECO:0000313" key="5">
    <source>
        <dbReference type="EMBL" id="OOM74046.1"/>
    </source>
</evidence>
<gene>
    <name evidence="5" type="ORF">CLPUN_41860</name>
</gene>
<dbReference type="RefSeq" id="WP_077849142.1">
    <property type="nucleotide sequence ID" value="NZ_LZZM01000205.1"/>
</dbReference>
<name>A0A1S8T8G5_9CLOT</name>
<keyword evidence="3" id="KW-0325">Glycoprotein</keyword>
<comment type="caution">
    <text evidence="5">The sequence shown here is derived from an EMBL/GenBank/DDBJ whole genome shotgun (WGS) entry which is preliminary data.</text>
</comment>
<evidence type="ECO:0000259" key="4">
    <source>
        <dbReference type="Pfam" id="PF04577"/>
    </source>
</evidence>
<dbReference type="PANTHER" id="PTHR20961:SF124">
    <property type="entry name" value="GLYCOSYLTRANSFERASE"/>
    <property type="match status" value="1"/>
</dbReference>
<keyword evidence="1" id="KW-0328">Glycosyltransferase</keyword>
<dbReference type="STRING" id="29367.CLPUN_41860"/>
<accession>A0A1S8T8G5</accession>
<reference evidence="5 6" key="1">
    <citation type="submission" date="2016-05" db="EMBL/GenBank/DDBJ databases">
        <title>Microbial solvent formation.</title>
        <authorList>
            <person name="Poehlein A."/>
            <person name="Montoya Solano J.D."/>
            <person name="Flitsch S."/>
            <person name="Krabben P."/>
            <person name="Duerre P."/>
            <person name="Daniel R."/>
        </authorList>
    </citation>
    <scope>NUCLEOTIDE SEQUENCE [LARGE SCALE GENOMIC DNA]</scope>
    <source>
        <strain evidence="5 6">DSM 2619</strain>
    </source>
</reference>
<evidence type="ECO:0000313" key="6">
    <source>
        <dbReference type="Proteomes" id="UP000190890"/>
    </source>
</evidence>
<evidence type="ECO:0000256" key="1">
    <source>
        <dbReference type="ARBA" id="ARBA00022676"/>
    </source>
</evidence>
<dbReference type="Proteomes" id="UP000190890">
    <property type="component" value="Unassembled WGS sequence"/>
</dbReference>
<dbReference type="EMBL" id="LZZM01000205">
    <property type="protein sequence ID" value="OOM74046.1"/>
    <property type="molecule type" value="Genomic_DNA"/>
</dbReference>
<keyword evidence="6" id="KW-1185">Reference proteome</keyword>
<feature type="domain" description="Glycosyltransferase 61 catalytic" evidence="4">
    <location>
        <begin position="133"/>
        <end position="318"/>
    </location>
</feature>
<dbReference type="AlphaFoldDB" id="A0A1S8T8G5"/>